<evidence type="ECO:0000313" key="1">
    <source>
        <dbReference type="EMBL" id="ACK70663.1"/>
    </source>
</evidence>
<dbReference type="OrthoDB" id="9795355at2"/>
<dbReference type="GO" id="GO:0016853">
    <property type="term" value="F:isomerase activity"/>
    <property type="evidence" value="ECO:0007669"/>
    <property type="project" value="InterPro"/>
</dbReference>
<dbReference type="KEGG" id="cyc:PCC7424_2241"/>
<reference evidence="2" key="1">
    <citation type="journal article" date="2011" name="MBio">
        <title>Novel metabolic attributes of the genus Cyanothece, comprising a group of unicellular nitrogen-fixing Cyanobacteria.</title>
        <authorList>
            <person name="Bandyopadhyay A."/>
            <person name="Elvitigala T."/>
            <person name="Welsh E."/>
            <person name="Stockel J."/>
            <person name="Liberton M."/>
            <person name="Min H."/>
            <person name="Sherman L.A."/>
            <person name="Pakrasi H.B."/>
        </authorList>
    </citation>
    <scope>NUCLEOTIDE SEQUENCE [LARGE SCALE GENOMIC DNA]</scope>
    <source>
        <strain evidence="2">PCC 7424</strain>
    </source>
</reference>
<evidence type="ECO:0000313" key="2">
    <source>
        <dbReference type="Proteomes" id="UP000002384"/>
    </source>
</evidence>
<dbReference type="eggNOG" id="COG2017">
    <property type="taxonomic scope" value="Bacteria"/>
</dbReference>
<dbReference type="PANTHER" id="PTHR11122:SF13">
    <property type="entry name" value="GLUCOSE-6-PHOSPHATE 1-EPIMERASE"/>
    <property type="match status" value="1"/>
</dbReference>
<dbReference type="GO" id="GO:0030246">
    <property type="term" value="F:carbohydrate binding"/>
    <property type="evidence" value="ECO:0007669"/>
    <property type="project" value="InterPro"/>
</dbReference>
<protein>
    <submittedName>
        <fullName evidence="1">Aldose 1-epimerase</fullName>
    </submittedName>
</protein>
<dbReference type="CDD" id="cd09025">
    <property type="entry name" value="Aldose_epim_Slr1438"/>
    <property type="match status" value="1"/>
</dbReference>
<dbReference type="InterPro" id="IPR014718">
    <property type="entry name" value="GH-type_carb-bd"/>
</dbReference>
<dbReference type="RefSeq" id="WP_015954268.1">
    <property type="nucleotide sequence ID" value="NC_011729.1"/>
</dbReference>
<dbReference type="PANTHER" id="PTHR11122">
    <property type="entry name" value="APOSPORY-ASSOCIATED PROTEIN C-RELATED"/>
    <property type="match status" value="1"/>
</dbReference>
<accession>B7KHG8</accession>
<dbReference type="SUPFAM" id="SSF74650">
    <property type="entry name" value="Galactose mutarotase-like"/>
    <property type="match status" value="1"/>
</dbReference>
<dbReference type="Proteomes" id="UP000002384">
    <property type="component" value="Chromosome"/>
</dbReference>
<dbReference type="InterPro" id="IPR011013">
    <property type="entry name" value="Gal_mutarotase_sf_dom"/>
</dbReference>
<dbReference type="STRING" id="65393.PCC7424_2241"/>
<dbReference type="Pfam" id="PF01263">
    <property type="entry name" value="Aldose_epim"/>
    <property type="match status" value="1"/>
</dbReference>
<dbReference type="InterPro" id="IPR008183">
    <property type="entry name" value="Aldose_1/G6P_1-epimerase"/>
</dbReference>
<dbReference type="HOGENOM" id="CLU_057834_0_0_3"/>
<sequence>MFTISLKTNQYLTYILRDDEALSSLEVVPERGGIITRWKVQGQDILYLDEERFTNPQLSVRGGIPILFPICGNLPDNIFNYQGQTYTLKQHGFARDLPWTVTKEETDESARLTLVLSSNEQTLAVYPFEFELTFIYQLQGDELYIFQSIKNNSSDKMPFSAGFHPYFWTKDKSKLTFDIPGSQYYDHLSKQTHPFSGQFDLTQDEIDVAFKSITRSNAIVKDNERQFQITLIYSGLYSTLVFWTVKGKEYVCLEPWSAPRNALNTGEQLDYIEPGETYEAWVEMIYTPLSS</sequence>
<proteinExistence type="predicted"/>
<keyword evidence="2" id="KW-1185">Reference proteome</keyword>
<organism evidence="1 2">
    <name type="scientific">Gloeothece citriformis (strain PCC 7424)</name>
    <name type="common">Cyanothece sp. (strain PCC 7424)</name>
    <dbReference type="NCBI Taxonomy" id="65393"/>
    <lineage>
        <taxon>Bacteria</taxon>
        <taxon>Bacillati</taxon>
        <taxon>Cyanobacteriota</taxon>
        <taxon>Cyanophyceae</taxon>
        <taxon>Oscillatoriophycideae</taxon>
        <taxon>Chroococcales</taxon>
        <taxon>Aphanothecaceae</taxon>
        <taxon>Gloeothece</taxon>
        <taxon>Gloeothece citriformis</taxon>
    </lineage>
</organism>
<dbReference type="Gene3D" id="2.70.98.10">
    <property type="match status" value="1"/>
</dbReference>
<gene>
    <name evidence="1" type="ordered locus">PCC7424_2241</name>
</gene>
<dbReference type="EMBL" id="CP001291">
    <property type="protein sequence ID" value="ACK70663.1"/>
    <property type="molecule type" value="Genomic_DNA"/>
</dbReference>
<name>B7KHG8_GLOC7</name>
<dbReference type="GO" id="GO:0005975">
    <property type="term" value="P:carbohydrate metabolic process"/>
    <property type="evidence" value="ECO:0007669"/>
    <property type="project" value="InterPro"/>
</dbReference>
<dbReference type="AlphaFoldDB" id="B7KHG8"/>